<dbReference type="Proteomes" id="UP000093482">
    <property type="component" value="Unassembled WGS sequence"/>
</dbReference>
<name>A0A1C0YW30_9BACL</name>
<gene>
    <name evidence="1" type="ORF">A6K76_09395</name>
</gene>
<dbReference type="AlphaFoldDB" id="A0A1C0YW30"/>
<protein>
    <submittedName>
        <fullName evidence="1">Uncharacterized protein</fullName>
    </submittedName>
</protein>
<dbReference type="EMBL" id="MATO01000029">
    <property type="protein sequence ID" value="OCS91382.1"/>
    <property type="molecule type" value="Genomic_DNA"/>
</dbReference>
<sequence>MEAATSAGQAKVLLRRVIAGAKSFLPRVTAEALEPKIVEQKAQFVASMRQRLCDQHHVALREKRPPKQNNG</sequence>
<keyword evidence="2" id="KW-1185">Reference proteome</keyword>
<accession>A0A1C0YW30</accession>
<reference evidence="1 2" key="1">
    <citation type="submission" date="2016-07" db="EMBL/GenBank/DDBJ databases">
        <title>Caryophanon latum genome sequencing.</title>
        <authorList>
            <person name="Verma A."/>
            <person name="Pal Y."/>
            <person name="Krishnamurthi S."/>
        </authorList>
    </citation>
    <scope>NUCLEOTIDE SEQUENCE [LARGE SCALE GENOMIC DNA]</scope>
    <source>
        <strain evidence="1 2">DSM 14151</strain>
    </source>
</reference>
<evidence type="ECO:0000313" key="2">
    <source>
        <dbReference type="Proteomes" id="UP000093482"/>
    </source>
</evidence>
<comment type="caution">
    <text evidence="1">The sequence shown here is derived from an EMBL/GenBank/DDBJ whole genome shotgun (WGS) entry which is preliminary data.</text>
</comment>
<proteinExistence type="predicted"/>
<organism evidence="1 2">
    <name type="scientific">Caryophanon latum</name>
    <dbReference type="NCBI Taxonomy" id="33977"/>
    <lineage>
        <taxon>Bacteria</taxon>
        <taxon>Bacillati</taxon>
        <taxon>Bacillota</taxon>
        <taxon>Bacilli</taxon>
        <taxon>Bacillales</taxon>
        <taxon>Caryophanaceae</taxon>
        <taxon>Caryophanon</taxon>
    </lineage>
</organism>
<evidence type="ECO:0000313" key="1">
    <source>
        <dbReference type="EMBL" id="OCS91382.1"/>
    </source>
</evidence>